<name>A0A6M1S563_9HYPH</name>
<evidence type="ECO:0000313" key="2">
    <source>
        <dbReference type="EMBL" id="NGO64320.1"/>
    </source>
</evidence>
<reference evidence="2 3" key="1">
    <citation type="submission" date="2020-02" db="EMBL/GenBank/DDBJ databases">
        <title>Genome sequence of the type strain CCBAU10050 of Rhizobium daejeonense.</title>
        <authorList>
            <person name="Gao J."/>
            <person name="Sun J."/>
        </authorList>
    </citation>
    <scope>NUCLEOTIDE SEQUENCE [LARGE SCALE GENOMIC DNA]</scope>
    <source>
        <strain evidence="2 3">CCBAU10050</strain>
    </source>
</reference>
<protein>
    <submittedName>
        <fullName evidence="2">Uncharacterized protein</fullName>
    </submittedName>
</protein>
<keyword evidence="1" id="KW-0732">Signal</keyword>
<organism evidence="2 3">
    <name type="scientific">Rhizobium daejeonense</name>
    <dbReference type="NCBI Taxonomy" id="240521"/>
    <lineage>
        <taxon>Bacteria</taxon>
        <taxon>Pseudomonadati</taxon>
        <taxon>Pseudomonadota</taxon>
        <taxon>Alphaproteobacteria</taxon>
        <taxon>Hyphomicrobiales</taxon>
        <taxon>Rhizobiaceae</taxon>
        <taxon>Rhizobium/Agrobacterium group</taxon>
        <taxon>Rhizobium</taxon>
    </lineage>
</organism>
<evidence type="ECO:0000256" key="1">
    <source>
        <dbReference type="SAM" id="SignalP"/>
    </source>
</evidence>
<sequence length="198" mass="21542">MRKITSYGLKPAALAVSAALLVSQASAGMLATAAAEAEKKADRSDFVGAFEAMRDAFADFGGLLPLTVGKAVFVTERPKGYGAYKPRKEPVFEPGEPLITYVELIGLNWQRQDDGLQHSNFTVDFELIDSKGEILASQKNFGTFSFAGYARNQEMYTHLTLDIDGAAPGAYRLRYTINDTLGQKTTGVEQPFTVVAHH</sequence>
<dbReference type="AlphaFoldDB" id="A0A6M1S563"/>
<gene>
    <name evidence="2" type="ORF">G6N76_11620</name>
</gene>
<keyword evidence="3" id="KW-1185">Reference proteome</keyword>
<dbReference type="EMBL" id="JAAKZH010000003">
    <property type="protein sequence ID" value="NGO64320.1"/>
    <property type="molecule type" value="Genomic_DNA"/>
</dbReference>
<feature type="chain" id="PRO_5027066343" evidence="1">
    <location>
        <begin position="28"/>
        <end position="198"/>
    </location>
</feature>
<evidence type="ECO:0000313" key="3">
    <source>
        <dbReference type="Proteomes" id="UP000477849"/>
    </source>
</evidence>
<dbReference type="RefSeq" id="WP_163905051.1">
    <property type="nucleotide sequence ID" value="NZ_CP048427.1"/>
</dbReference>
<proteinExistence type="predicted"/>
<accession>A0A6M1S563</accession>
<feature type="signal peptide" evidence="1">
    <location>
        <begin position="1"/>
        <end position="27"/>
    </location>
</feature>
<dbReference type="Proteomes" id="UP000477849">
    <property type="component" value="Unassembled WGS sequence"/>
</dbReference>
<comment type="caution">
    <text evidence="2">The sequence shown here is derived from an EMBL/GenBank/DDBJ whole genome shotgun (WGS) entry which is preliminary data.</text>
</comment>